<dbReference type="PANTHER" id="PTHR38123">
    <property type="entry name" value="CELL WALL SERINE-THREONINE-RICH GALACTOMANNOPROTEIN MP1 (AFU_ORTHOLOGUE AFUA_4G03240)"/>
    <property type="match status" value="1"/>
</dbReference>
<keyword evidence="3" id="KW-1185">Reference proteome</keyword>
<dbReference type="AlphaFoldDB" id="A0A4Y7Q7D0"/>
<dbReference type="PANTHER" id="PTHR38123:SF1">
    <property type="entry name" value="HYDROPHOBIC SURFACE BINDING PROTEIN"/>
    <property type="match status" value="1"/>
</dbReference>
<accession>A0A4Y7Q7D0</accession>
<dbReference type="STRING" id="50990.A0A4Y7Q7D0"/>
<proteinExistence type="predicted"/>
<gene>
    <name evidence="2" type="ORF">BD410DRAFT_897533</name>
</gene>
<reference evidence="2 3" key="1">
    <citation type="submission" date="2018-06" db="EMBL/GenBank/DDBJ databases">
        <title>A transcriptomic atlas of mushroom development highlights an independent origin of complex multicellularity.</title>
        <authorList>
            <consortium name="DOE Joint Genome Institute"/>
            <person name="Krizsan K."/>
            <person name="Almasi E."/>
            <person name="Merenyi Z."/>
            <person name="Sahu N."/>
            <person name="Viragh M."/>
            <person name="Koszo T."/>
            <person name="Mondo S."/>
            <person name="Kiss B."/>
            <person name="Balint B."/>
            <person name="Kues U."/>
            <person name="Barry K."/>
            <person name="Hegedus J.C."/>
            <person name="Henrissat B."/>
            <person name="Johnson J."/>
            <person name="Lipzen A."/>
            <person name="Ohm R."/>
            <person name="Nagy I."/>
            <person name="Pangilinan J."/>
            <person name="Yan J."/>
            <person name="Xiong Y."/>
            <person name="Grigoriev I.V."/>
            <person name="Hibbett D.S."/>
            <person name="Nagy L.G."/>
        </authorList>
    </citation>
    <scope>NUCLEOTIDE SEQUENCE [LARGE SCALE GENOMIC DNA]</scope>
    <source>
        <strain evidence="2 3">SZMC22713</strain>
    </source>
</reference>
<name>A0A4Y7Q7D0_9AGAM</name>
<protein>
    <submittedName>
        <fullName evidence="2">Hydrophobic surface binding protein</fullName>
    </submittedName>
</protein>
<evidence type="ECO:0000256" key="1">
    <source>
        <dbReference type="SAM" id="SignalP"/>
    </source>
</evidence>
<feature type="signal peptide" evidence="1">
    <location>
        <begin position="1"/>
        <end position="19"/>
    </location>
</feature>
<evidence type="ECO:0000313" key="3">
    <source>
        <dbReference type="Proteomes" id="UP000294933"/>
    </source>
</evidence>
<dbReference type="Proteomes" id="UP000294933">
    <property type="component" value="Unassembled WGS sequence"/>
</dbReference>
<keyword evidence="1" id="KW-0732">Signal</keyword>
<dbReference type="Pfam" id="PF12296">
    <property type="entry name" value="HsbA"/>
    <property type="match status" value="1"/>
</dbReference>
<dbReference type="VEuPathDB" id="FungiDB:BD410DRAFT_897533"/>
<organism evidence="2 3">
    <name type="scientific">Rickenella mellea</name>
    <dbReference type="NCBI Taxonomy" id="50990"/>
    <lineage>
        <taxon>Eukaryota</taxon>
        <taxon>Fungi</taxon>
        <taxon>Dikarya</taxon>
        <taxon>Basidiomycota</taxon>
        <taxon>Agaricomycotina</taxon>
        <taxon>Agaricomycetes</taxon>
        <taxon>Hymenochaetales</taxon>
        <taxon>Rickenellaceae</taxon>
        <taxon>Rickenella</taxon>
    </lineage>
</organism>
<sequence>MRFSTSLFTLAVAVVGVIASPVVKRDAATIEADIATIGTQITVLNNAINAFTTGGTLAQGLAVHTASGKLDTAVKAATAAAAATPSLSEDDGTTILNSVQTLETGILTALTNISGLKAKFTALPVGNLVALVKADLNTLNADTVAFENALIALSPADLLDQANTIASNINAGFASAQAAYA</sequence>
<dbReference type="OrthoDB" id="3485059at2759"/>
<feature type="chain" id="PRO_5021286717" evidence="1">
    <location>
        <begin position="20"/>
        <end position="181"/>
    </location>
</feature>
<dbReference type="EMBL" id="ML170170">
    <property type="protein sequence ID" value="TDL23474.1"/>
    <property type="molecule type" value="Genomic_DNA"/>
</dbReference>
<dbReference type="Gene3D" id="1.20.1280.140">
    <property type="match status" value="1"/>
</dbReference>
<evidence type="ECO:0000313" key="2">
    <source>
        <dbReference type="EMBL" id="TDL23474.1"/>
    </source>
</evidence>
<dbReference type="InterPro" id="IPR021054">
    <property type="entry name" value="Cell_wall_mannoprotein_1"/>
</dbReference>
<dbReference type="GO" id="GO:0005576">
    <property type="term" value="C:extracellular region"/>
    <property type="evidence" value="ECO:0007669"/>
    <property type="project" value="TreeGrafter"/>
</dbReference>